<dbReference type="SUPFAM" id="SSF51182">
    <property type="entry name" value="RmlC-like cupins"/>
    <property type="match status" value="1"/>
</dbReference>
<dbReference type="InterPro" id="IPR011051">
    <property type="entry name" value="RmlC_Cupin_sf"/>
</dbReference>
<keyword evidence="3" id="KW-1185">Reference proteome</keyword>
<evidence type="ECO:0000313" key="2">
    <source>
        <dbReference type="EMBL" id="ERN16217.1"/>
    </source>
</evidence>
<dbReference type="AlphaFoldDB" id="U5D470"/>
<evidence type="ECO:0000313" key="3">
    <source>
        <dbReference type="Proteomes" id="UP000017836"/>
    </source>
</evidence>
<gene>
    <name evidence="2" type="ORF">AMTR_s03649p00000860</name>
</gene>
<dbReference type="Proteomes" id="UP000017836">
    <property type="component" value="Unassembled WGS sequence"/>
</dbReference>
<dbReference type="InterPro" id="IPR014710">
    <property type="entry name" value="RmlC-like_jellyroll"/>
</dbReference>
<feature type="signal peptide" evidence="1">
    <location>
        <begin position="1"/>
        <end position="19"/>
    </location>
</feature>
<organism evidence="2 3">
    <name type="scientific">Amborella trichopoda</name>
    <dbReference type="NCBI Taxonomy" id="13333"/>
    <lineage>
        <taxon>Eukaryota</taxon>
        <taxon>Viridiplantae</taxon>
        <taxon>Streptophyta</taxon>
        <taxon>Embryophyta</taxon>
        <taxon>Tracheophyta</taxon>
        <taxon>Spermatophyta</taxon>
        <taxon>Magnoliopsida</taxon>
        <taxon>Amborellales</taxon>
        <taxon>Amborellaceae</taxon>
        <taxon>Amborella</taxon>
    </lineage>
</organism>
<dbReference type="HOGENOM" id="CLU_015790_2_2_1"/>
<reference evidence="3" key="1">
    <citation type="journal article" date="2013" name="Science">
        <title>The Amborella genome and the evolution of flowering plants.</title>
        <authorList>
            <consortium name="Amborella Genome Project"/>
        </authorList>
    </citation>
    <scope>NUCLEOTIDE SEQUENCE [LARGE SCALE GENOMIC DNA]</scope>
</reference>
<dbReference type="Gene3D" id="2.60.120.10">
    <property type="entry name" value="Jelly Rolls"/>
    <property type="match status" value="1"/>
</dbReference>
<name>U5D470_AMBTC</name>
<dbReference type="OMA" id="HTHRSAC"/>
<sequence>MKLIIVFVALSMIASLGLASDPSPLQDFCVADDYSKVFVNGKVCKDPMLATANDFFYDGLDKPDNTSTPLGSVVTSVNVMQMPRLNTL</sequence>
<accession>U5D470</accession>
<feature type="non-terminal residue" evidence="2">
    <location>
        <position position="88"/>
    </location>
</feature>
<dbReference type="Gramene" id="ERN16217">
    <property type="protein sequence ID" value="ERN16217"/>
    <property type="gene ID" value="AMTR_s03649p00000860"/>
</dbReference>
<dbReference type="PANTHER" id="PTHR31238">
    <property type="entry name" value="GERMIN-LIKE PROTEIN SUBFAMILY 3 MEMBER 3"/>
    <property type="match status" value="1"/>
</dbReference>
<evidence type="ECO:0000256" key="1">
    <source>
        <dbReference type="SAM" id="SignalP"/>
    </source>
</evidence>
<proteinExistence type="predicted"/>
<feature type="chain" id="PRO_5004658588" description="Cupin type-1 domain-containing protein" evidence="1">
    <location>
        <begin position="20"/>
        <end position="88"/>
    </location>
</feature>
<protein>
    <recommendedName>
        <fullName evidence="4">Cupin type-1 domain-containing protein</fullName>
    </recommendedName>
</protein>
<dbReference type="EMBL" id="KI392479">
    <property type="protein sequence ID" value="ERN16217.1"/>
    <property type="molecule type" value="Genomic_DNA"/>
</dbReference>
<evidence type="ECO:0008006" key="4">
    <source>
        <dbReference type="Google" id="ProtNLM"/>
    </source>
</evidence>
<keyword evidence="1" id="KW-0732">Signal</keyword>